<evidence type="ECO:0000313" key="3">
    <source>
        <dbReference type="Proteomes" id="UP001642360"/>
    </source>
</evidence>
<keyword evidence="3" id="KW-1185">Reference proteome</keyword>
<name>A0ABC8UTG6_9AQUA</name>
<dbReference type="Proteomes" id="UP001642360">
    <property type="component" value="Unassembled WGS sequence"/>
</dbReference>
<organism evidence="2 3">
    <name type="scientific">Ilex paraguariensis</name>
    <name type="common">yerba mate</name>
    <dbReference type="NCBI Taxonomy" id="185542"/>
    <lineage>
        <taxon>Eukaryota</taxon>
        <taxon>Viridiplantae</taxon>
        <taxon>Streptophyta</taxon>
        <taxon>Embryophyta</taxon>
        <taxon>Tracheophyta</taxon>
        <taxon>Spermatophyta</taxon>
        <taxon>Magnoliopsida</taxon>
        <taxon>eudicotyledons</taxon>
        <taxon>Gunneridae</taxon>
        <taxon>Pentapetalae</taxon>
        <taxon>asterids</taxon>
        <taxon>campanulids</taxon>
        <taxon>Aquifoliales</taxon>
        <taxon>Aquifoliaceae</taxon>
        <taxon>Ilex</taxon>
    </lineage>
</organism>
<evidence type="ECO:0000256" key="1">
    <source>
        <dbReference type="SAM" id="MobiDB-lite"/>
    </source>
</evidence>
<dbReference type="EMBL" id="CAUOFW020008946">
    <property type="protein sequence ID" value="CAK9184345.1"/>
    <property type="molecule type" value="Genomic_DNA"/>
</dbReference>
<feature type="region of interest" description="Disordered" evidence="1">
    <location>
        <begin position="40"/>
        <end position="67"/>
    </location>
</feature>
<reference evidence="2 3" key="1">
    <citation type="submission" date="2024-02" db="EMBL/GenBank/DDBJ databases">
        <authorList>
            <person name="Vignale AGUSTIN F."/>
            <person name="Sosa J E."/>
            <person name="Modenutti C."/>
        </authorList>
    </citation>
    <scope>NUCLEOTIDE SEQUENCE [LARGE SCALE GENOMIC DNA]</scope>
</reference>
<sequence>MAQGNQVGSIILNPNKQKQKQKKNVFFTLVCILQTLASVSGATKRRASGGGSNIEQQLEDRHEGPIPSCGKMTSMAMGRKIDLEQRVIPVHSFGHEYQGQLKNI</sequence>
<gene>
    <name evidence="2" type="ORF">ILEXP_LOCUS54663</name>
</gene>
<comment type="caution">
    <text evidence="2">The sequence shown here is derived from an EMBL/GenBank/DDBJ whole genome shotgun (WGS) entry which is preliminary data.</text>
</comment>
<evidence type="ECO:0000313" key="2">
    <source>
        <dbReference type="EMBL" id="CAK9184345.1"/>
    </source>
</evidence>
<accession>A0ABC8UTG6</accession>
<protein>
    <submittedName>
        <fullName evidence="2">Uncharacterized protein</fullName>
    </submittedName>
</protein>
<proteinExistence type="predicted"/>
<dbReference type="AlphaFoldDB" id="A0ABC8UTG6"/>